<protein>
    <submittedName>
        <fullName evidence="2">Uncharacterized protein</fullName>
    </submittedName>
</protein>
<accession>A0AA40DIR7</accession>
<evidence type="ECO:0000313" key="3">
    <source>
        <dbReference type="Proteomes" id="UP001172102"/>
    </source>
</evidence>
<proteinExistence type="predicted"/>
<keyword evidence="3" id="KW-1185">Reference proteome</keyword>
<name>A0AA40DIR7_9PEZI</name>
<reference evidence="2" key="1">
    <citation type="submission" date="2023-06" db="EMBL/GenBank/DDBJ databases">
        <title>Genome-scale phylogeny and comparative genomics of the fungal order Sordariales.</title>
        <authorList>
            <consortium name="Lawrence Berkeley National Laboratory"/>
            <person name="Hensen N."/>
            <person name="Bonometti L."/>
            <person name="Westerberg I."/>
            <person name="Brannstrom I.O."/>
            <person name="Guillou S."/>
            <person name="Cros-Aarteil S."/>
            <person name="Calhoun S."/>
            <person name="Haridas S."/>
            <person name="Kuo A."/>
            <person name="Mondo S."/>
            <person name="Pangilinan J."/>
            <person name="Riley R."/>
            <person name="Labutti K."/>
            <person name="Andreopoulos B."/>
            <person name="Lipzen A."/>
            <person name="Chen C."/>
            <person name="Yanf M."/>
            <person name="Daum C."/>
            <person name="Ng V."/>
            <person name="Clum A."/>
            <person name="Steindorff A."/>
            <person name="Ohm R."/>
            <person name="Martin F."/>
            <person name="Silar P."/>
            <person name="Natvig D."/>
            <person name="Lalanne C."/>
            <person name="Gautier V."/>
            <person name="Ament-Velasquez S.L."/>
            <person name="Kruys A."/>
            <person name="Hutchinson M.I."/>
            <person name="Powell A.J."/>
            <person name="Barry K."/>
            <person name="Miller A.N."/>
            <person name="Grigoriev I.V."/>
            <person name="Debuchy R."/>
            <person name="Gladieux P."/>
            <person name="Thoren M.H."/>
            <person name="Johannesson H."/>
        </authorList>
    </citation>
    <scope>NUCLEOTIDE SEQUENCE</scope>
    <source>
        <strain evidence="2">SMH4607-1</strain>
    </source>
</reference>
<evidence type="ECO:0000256" key="1">
    <source>
        <dbReference type="SAM" id="MobiDB-lite"/>
    </source>
</evidence>
<sequence>MPSFDRIYASSPVLAMPPQAVHQLPLSRYIPECQAAYSQSASWSHQHVRTSSVAGRKRSRDEAAVNLDPPEKIVESPVIKESEDEWVYGPGMILIKKNASYVADASSQSGTWVDEKAAEEEARKTEAALLVQEQLSQDRPSLRSHKSQRLEMLTPTSVNDSPSSRRSSPTREAINPMTASSDSIAQPIVDDFTFHLGIGWSKISDDEHIQAAARGWARFIENHYPVTNAKIRLESRGLQSYLVESTEGFFLFAENLRQGRLVSKTAEGALQNLKTSPPVFDGPATMEAAESPKPVDSTLNLFAATSTAILVDVDMT</sequence>
<comment type="caution">
    <text evidence="2">The sequence shown here is derived from an EMBL/GenBank/DDBJ whole genome shotgun (WGS) entry which is preliminary data.</text>
</comment>
<dbReference type="EMBL" id="JAUKUA010000007">
    <property type="protein sequence ID" value="KAK0704675.1"/>
    <property type="molecule type" value="Genomic_DNA"/>
</dbReference>
<evidence type="ECO:0000313" key="2">
    <source>
        <dbReference type="EMBL" id="KAK0704675.1"/>
    </source>
</evidence>
<organism evidence="2 3">
    <name type="scientific">Lasiosphaeris hirsuta</name>
    <dbReference type="NCBI Taxonomy" id="260670"/>
    <lineage>
        <taxon>Eukaryota</taxon>
        <taxon>Fungi</taxon>
        <taxon>Dikarya</taxon>
        <taxon>Ascomycota</taxon>
        <taxon>Pezizomycotina</taxon>
        <taxon>Sordariomycetes</taxon>
        <taxon>Sordariomycetidae</taxon>
        <taxon>Sordariales</taxon>
        <taxon>Lasiosphaeriaceae</taxon>
        <taxon>Lasiosphaeris</taxon>
    </lineage>
</organism>
<gene>
    <name evidence="2" type="ORF">B0H67DRAFT_603748</name>
</gene>
<dbReference type="Proteomes" id="UP001172102">
    <property type="component" value="Unassembled WGS sequence"/>
</dbReference>
<dbReference type="AlphaFoldDB" id="A0AA40DIR7"/>
<feature type="region of interest" description="Disordered" evidence="1">
    <location>
        <begin position="133"/>
        <end position="180"/>
    </location>
</feature>